<dbReference type="EMBL" id="LAZR01041503">
    <property type="protein sequence ID" value="KKL11820.1"/>
    <property type="molecule type" value="Genomic_DNA"/>
</dbReference>
<name>A0A0F9AQX1_9ZZZZ</name>
<organism evidence="1">
    <name type="scientific">marine sediment metagenome</name>
    <dbReference type="NCBI Taxonomy" id="412755"/>
    <lineage>
        <taxon>unclassified sequences</taxon>
        <taxon>metagenomes</taxon>
        <taxon>ecological metagenomes</taxon>
    </lineage>
</organism>
<reference evidence="1" key="1">
    <citation type="journal article" date="2015" name="Nature">
        <title>Complex archaea that bridge the gap between prokaryotes and eukaryotes.</title>
        <authorList>
            <person name="Spang A."/>
            <person name="Saw J.H."/>
            <person name="Jorgensen S.L."/>
            <person name="Zaremba-Niedzwiedzka K."/>
            <person name="Martijn J."/>
            <person name="Lind A.E."/>
            <person name="van Eijk R."/>
            <person name="Schleper C."/>
            <person name="Guy L."/>
            <person name="Ettema T.J."/>
        </authorList>
    </citation>
    <scope>NUCLEOTIDE SEQUENCE</scope>
</reference>
<dbReference type="AlphaFoldDB" id="A0A0F9AQX1"/>
<gene>
    <name evidence="1" type="ORF">LCGC14_2541970</name>
</gene>
<sequence>MRWLTKYLWGLVYFFQSEPEEKIDKVKKYYRIMGWKYNDTMKGKKIIS</sequence>
<protein>
    <submittedName>
        <fullName evidence="1">Uncharacterized protein</fullName>
    </submittedName>
</protein>
<comment type="caution">
    <text evidence="1">The sequence shown here is derived from an EMBL/GenBank/DDBJ whole genome shotgun (WGS) entry which is preliminary data.</text>
</comment>
<proteinExistence type="predicted"/>
<evidence type="ECO:0000313" key="1">
    <source>
        <dbReference type="EMBL" id="KKL11820.1"/>
    </source>
</evidence>
<accession>A0A0F9AQX1</accession>